<name>A0A8C4R7S1_EPTBU</name>
<dbReference type="Proteomes" id="UP000694388">
    <property type="component" value="Unplaced"/>
</dbReference>
<dbReference type="SMART" id="SM00227">
    <property type="entry name" value="NEBU"/>
    <property type="match status" value="26"/>
</dbReference>
<dbReference type="GO" id="GO:0051015">
    <property type="term" value="F:actin filament binding"/>
    <property type="evidence" value="ECO:0007669"/>
    <property type="project" value="InterPro"/>
</dbReference>
<evidence type="ECO:0008006" key="5">
    <source>
        <dbReference type="Google" id="ProtNLM"/>
    </source>
</evidence>
<keyword evidence="2" id="KW-0009">Actin-binding</keyword>
<evidence type="ECO:0000313" key="4">
    <source>
        <dbReference type="Proteomes" id="UP000694388"/>
    </source>
</evidence>
<sequence length="943" mass="110135">MQSDREYKKGFMKSKTHYNIPVDMVDLVQAKACQELVSDLNYKTKIHTWTCSPDQNDVIQARKAYDLQSDWLYKMDMEWIKGCGWIPNGCLDVEKVHHAQEILSDNLYRQKPHTIPFTKIADMPELEQAKINSKQLSNRIYTEVWDKEKQNVQIPLDIPQHQLAKMNAMNVSEKVYKMGWEEDRKKGYTLPLDAIPLRAAKASTNIASDVLYKDAYEKQKGQYLGVPDAKFDPRMWWALNVGNLRSDLVYKKEYEQTKALCHLPQDMVEIVQAKKGQDLLDERQYRTRLHTWTCRPDQNELIQARKAYDLQSDFLYKMDMEWIKGCGWIPNGSPELEKVQRAQAMLSENIYRQKPHTIPFTHIVERPELEQAKINSEQISEWKYKQNWEKEKSSVHITPEMMSIRAAKENSLQASQKLYRASYEDSLKHGHDLRIDAIPIKAAKASREIASDYKYKQAYEASKGHLMGFRSVHDDPRMLWSDHVAKVFSNLVYKKDHEKTKTMCHLPHDMLNIVSAKKFQELVSDKPYRTYLHQWTCAPDQNDVIHARKAYDQQSDWLYKGDLEWLRGCGWLPNESVDIKRVENAQHILSENKYRIKLGEQPFSIMPDRVDFVTAKESTDKLNDYKYREEWNLMKSQYSYVDNPYLENARNAAKIASNKLYKGAWESSKALSYKLPPDSLDMLLAQKALHLSSNVKYKEAHEKQKGHYLALLSAKDDPKLMLAFRTGQQLSNLVYKKDYEQTKAMCHLPETMLNVMQAKKGQELVSDRNYRMKLHTWTCSPDQNDVLQARHAYNLLSDALYKEDLQWTRGIGWIPLESFDHKRVKNAHEIFSDVVYKKDAMSTLDNFTHVPDRPEIVLAQHNRDLYSDVKYKESFNHEKGRCLPAPDTPLVILAKEGTKLASNNLYKKGWEESKAKDYSLDMHYIPLLRAKNAVLASSEVCWK</sequence>
<evidence type="ECO:0000313" key="3">
    <source>
        <dbReference type="Ensembl" id="ENSEBUP00000025364.1"/>
    </source>
</evidence>
<reference evidence="3" key="2">
    <citation type="submission" date="2025-09" db="UniProtKB">
        <authorList>
            <consortium name="Ensembl"/>
        </authorList>
    </citation>
    <scope>IDENTIFICATION</scope>
</reference>
<dbReference type="InterPro" id="IPR000900">
    <property type="entry name" value="Nebulin_repeat"/>
</dbReference>
<dbReference type="Ensembl" id="ENSEBUT00000025940.1">
    <property type="protein sequence ID" value="ENSEBUP00000025364.1"/>
    <property type="gene ID" value="ENSEBUG00000015641.1"/>
</dbReference>
<keyword evidence="4" id="KW-1185">Reference proteome</keyword>
<dbReference type="InterPro" id="IPR013998">
    <property type="entry name" value="Nebulin-like"/>
</dbReference>
<dbReference type="AlphaFoldDB" id="A0A8C4R7S1"/>
<dbReference type="PROSITE" id="PS51216">
    <property type="entry name" value="NEBULIN"/>
    <property type="match status" value="16"/>
</dbReference>
<evidence type="ECO:0000256" key="2">
    <source>
        <dbReference type="ARBA" id="ARBA00023203"/>
    </source>
</evidence>
<organism evidence="3 4">
    <name type="scientific">Eptatretus burgeri</name>
    <name type="common">Inshore hagfish</name>
    <dbReference type="NCBI Taxonomy" id="7764"/>
    <lineage>
        <taxon>Eukaryota</taxon>
        <taxon>Metazoa</taxon>
        <taxon>Chordata</taxon>
        <taxon>Craniata</taxon>
        <taxon>Vertebrata</taxon>
        <taxon>Cyclostomata</taxon>
        <taxon>Myxini</taxon>
        <taxon>Myxiniformes</taxon>
        <taxon>Myxinidae</taxon>
        <taxon>Eptatretinae</taxon>
        <taxon>Eptatretus</taxon>
    </lineage>
</organism>
<accession>A0A8C4R7S1</accession>
<keyword evidence="1" id="KW-0677">Repeat</keyword>
<dbReference type="OMA" id="MDMEWIK"/>
<dbReference type="GO" id="GO:0071691">
    <property type="term" value="P:cardiac muscle thin filament assembly"/>
    <property type="evidence" value="ECO:0007669"/>
    <property type="project" value="TreeGrafter"/>
</dbReference>
<protein>
    <recommendedName>
        <fullName evidence="5">Nebulin</fullName>
    </recommendedName>
</protein>
<dbReference type="GeneTree" id="ENSGT00940000154533"/>
<dbReference type="PANTHER" id="PTHR11039:SF37">
    <property type="entry name" value="NEBULIN"/>
    <property type="match status" value="1"/>
</dbReference>
<dbReference type="PRINTS" id="PR00510">
    <property type="entry name" value="NEBULIN"/>
</dbReference>
<dbReference type="PANTHER" id="PTHR11039">
    <property type="entry name" value="NEBULIN"/>
    <property type="match status" value="1"/>
</dbReference>
<evidence type="ECO:0000256" key="1">
    <source>
        <dbReference type="ARBA" id="ARBA00022737"/>
    </source>
</evidence>
<reference evidence="3" key="1">
    <citation type="submission" date="2025-08" db="UniProtKB">
        <authorList>
            <consortium name="Ensembl"/>
        </authorList>
    </citation>
    <scope>IDENTIFICATION</scope>
</reference>
<dbReference type="InterPro" id="IPR055297">
    <property type="entry name" value="NEBU/NEBL"/>
</dbReference>
<dbReference type="GO" id="GO:0030018">
    <property type="term" value="C:Z disc"/>
    <property type="evidence" value="ECO:0007669"/>
    <property type="project" value="InterPro"/>
</dbReference>
<dbReference type="Pfam" id="PF00880">
    <property type="entry name" value="Nebulin"/>
    <property type="match status" value="14"/>
</dbReference>
<proteinExistence type="predicted"/>